<keyword evidence="3 5" id="KW-0238">DNA-binding</keyword>
<dbReference type="InterPro" id="IPR011010">
    <property type="entry name" value="DNA_brk_join_enz"/>
</dbReference>
<dbReference type="Pfam" id="PF22022">
    <property type="entry name" value="Phage_int_M"/>
    <property type="match status" value="1"/>
</dbReference>
<dbReference type="Gene3D" id="1.10.443.10">
    <property type="entry name" value="Intergrase catalytic core"/>
    <property type="match status" value="1"/>
</dbReference>
<evidence type="ECO:0000256" key="3">
    <source>
        <dbReference type="ARBA" id="ARBA00023125"/>
    </source>
</evidence>
<dbReference type="PANTHER" id="PTHR30629">
    <property type="entry name" value="PROPHAGE INTEGRASE"/>
    <property type="match status" value="1"/>
</dbReference>
<dbReference type="Proteomes" id="UP000002028">
    <property type="component" value="Chromosome"/>
</dbReference>
<dbReference type="EMBL" id="CP001769">
    <property type="protein sequence ID" value="ADB38012.1"/>
    <property type="molecule type" value="Genomic_DNA"/>
</dbReference>
<evidence type="ECO:0000313" key="9">
    <source>
        <dbReference type="Proteomes" id="UP000002028"/>
    </source>
</evidence>
<dbReference type="Gene3D" id="3.30.160.390">
    <property type="entry name" value="Integrase, DNA-binding domain"/>
    <property type="match status" value="1"/>
</dbReference>
<gene>
    <name evidence="8" type="ordered locus">Slin_1967</name>
</gene>
<evidence type="ECO:0000256" key="5">
    <source>
        <dbReference type="PROSITE-ProRule" id="PRU01248"/>
    </source>
</evidence>
<feature type="domain" description="Tyr recombinase" evidence="6">
    <location>
        <begin position="217"/>
        <end position="410"/>
    </location>
</feature>
<feature type="domain" description="Core-binding (CB)" evidence="7">
    <location>
        <begin position="113"/>
        <end position="193"/>
    </location>
</feature>
<dbReference type="InterPro" id="IPR010998">
    <property type="entry name" value="Integrase_recombinase_N"/>
</dbReference>
<name>D2QCK7_SPILD</name>
<dbReference type="InterPro" id="IPR044068">
    <property type="entry name" value="CB"/>
</dbReference>
<evidence type="ECO:0000259" key="6">
    <source>
        <dbReference type="PROSITE" id="PS51898"/>
    </source>
</evidence>
<dbReference type="InterPro" id="IPR053876">
    <property type="entry name" value="Phage_int_M"/>
</dbReference>
<dbReference type="AlphaFoldDB" id="D2QCK7"/>
<evidence type="ECO:0000256" key="4">
    <source>
        <dbReference type="ARBA" id="ARBA00023172"/>
    </source>
</evidence>
<dbReference type="InterPro" id="IPR002104">
    <property type="entry name" value="Integrase_catalytic"/>
</dbReference>
<accession>D2QCK7</accession>
<dbReference type="KEGG" id="sli:Slin_1967"/>
<reference evidence="8 9" key="1">
    <citation type="journal article" date="2010" name="Stand. Genomic Sci.">
        <title>Complete genome sequence of Spirosoma linguale type strain (1).</title>
        <authorList>
            <person name="Lail K."/>
            <person name="Sikorski J."/>
            <person name="Saunders E."/>
            <person name="Lapidus A."/>
            <person name="Glavina Del Rio T."/>
            <person name="Copeland A."/>
            <person name="Tice H."/>
            <person name="Cheng J.-F."/>
            <person name="Lucas S."/>
            <person name="Nolan M."/>
            <person name="Bruce D."/>
            <person name="Goodwin L."/>
            <person name="Pitluck S."/>
            <person name="Ivanova N."/>
            <person name="Mavromatis K."/>
            <person name="Ovchinnikova G."/>
            <person name="Pati A."/>
            <person name="Chen A."/>
            <person name="Palaniappan K."/>
            <person name="Land M."/>
            <person name="Hauser L."/>
            <person name="Chang Y.-J."/>
            <person name="Jeffries C.D."/>
            <person name="Chain P."/>
            <person name="Brettin T."/>
            <person name="Detter J.C."/>
            <person name="Schuetze A."/>
            <person name="Rohde M."/>
            <person name="Tindall B.J."/>
            <person name="Goeker M."/>
            <person name="Bristow J."/>
            <person name="Eisen J.A."/>
            <person name="Markowitz V."/>
            <person name="Hugenholtz P."/>
            <person name="Kyrpides N.C."/>
            <person name="Klenk H.-P."/>
            <person name="Chen F."/>
        </authorList>
    </citation>
    <scope>NUCLEOTIDE SEQUENCE [LARGE SCALE GENOMIC DNA]</scope>
    <source>
        <strain evidence="9">ATCC 33905 / DSM 74 / LMG 10896 / Claus 1</strain>
    </source>
</reference>
<evidence type="ECO:0000259" key="7">
    <source>
        <dbReference type="PROSITE" id="PS51900"/>
    </source>
</evidence>
<dbReference type="InterPro" id="IPR050808">
    <property type="entry name" value="Phage_Integrase"/>
</dbReference>
<dbReference type="Pfam" id="PF13356">
    <property type="entry name" value="Arm-DNA-bind_3"/>
    <property type="match status" value="1"/>
</dbReference>
<keyword evidence="4" id="KW-0233">DNA recombination</keyword>
<dbReference type="GO" id="GO:0015074">
    <property type="term" value="P:DNA integration"/>
    <property type="evidence" value="ECO:0007669"/>
    <property type="project" value="UniProtKB-KW"/>
</dbReference>
<dbReference type="HOGENOM" id="CLU_027562_0_0_10"/>
<dbReference type="GO" id="GO:0006310">
    <property type="term" value="P:DNA recombination"/>
    <property type="evidence" value="ECO:0007669"/>
    <property type="project" value="UniProtKB-KW"/>
</dbReference>
<comment type="similarity">
    <text evidence="1">Belongs to the 'phage' integrase family.</text>
</comment>
<dbReference type="PANTHER" id="PTHR30629:SF2">
    <property type="entry name" value="PROPHAGE INTEGRASE INTS-RELATED"/>
    <property type="match status" value="1"/>
</dbReference>
<dbReference type="Pfam" id="PF00589">
    <property type="entry name" value="Phage_integrase"/>
    <property type="match status" value="1"/>
</dbReference>
<organism evidence="8 9">
    <name type="scientific">Spirosoma linguale (strain ATCC 33905 / DSM 74 / LMG 10896 / Claus 1)</name>
    <dbReference type="NCBI Taxonomy" id="504472"/>
    <lineage>
        <taxon>Bacteria</taxon>
        <taxon>Pseudomonadati</taxon>
        <taxon>Bacteroidota</taxon>
        <taxon>Cytophagia</taxon>
        <taxon>Cytophagales</taxon>
        <taxon>Cytophagaceae</taxon>
        <taxon>Spirosoma</taxon>
    </lineage>
</organism>
<sequence length="429" mass="49908">MPKARLHLLSSLQIERLQTVETDQMLNDGGGLYLFNRRHGSKEWIFRYSSPLSGQRRKQSLGTYPDTSLKQARALASSKRDIISRGLDPIVEMQKHRQIEITNVNKREEYGRNTVKVVFQAWKRAELQNRKDKGDEIERAFEKDVFPVIGNKVIGEVTRNDIKFVLERPLKRHVNRMANRLLSDLKQFFGYAEDEELTHQDPTRRLIKDRVGGKEKSRQRYLDQKELKLLAGLLPVSGLKAEYQHLIWLLLATGCRVNEILRARWSHVDWENRFFHIPSELSKNTLKHVVFLSDFALWHLARLKATQTTEWIVPNRSGTGPITRQVLTKQVTDRQQKTLGNQRVNNPQALILPNGRWVIHDLRRTAGTLMQEIGILPYIIKKCLNQKTEDKIIETYQRAALTDHQQEAFHKLGSYLDQLTQTTLTTRSV</sequence>
<dbReference type="GO" id="GO:0003677">
    <property type="term" value="F:DNA binding"/>
    <property type="evidence" value="ECO:0007669"/>
    <property type="project" value="UniProtKB-UniRule"/>
</dbReference>
<dbReference type="Gene3D" id="1.10.150.130">
    <property type="match status" value="1"/>
</dbReference>
<dbReference type="InterPro" id="IPR025166">
    <property type="entry name" value="Integrase_DNA_bind_dom"/>
</dbReference>
<dbReference type="PROSITE" id="PS51900">
    <property type="entry name" value="CB"/>
    <property type="match status" value="1"/>
</dbReference>
<dbReference type="eggNOG" id="COG0582">
    <property type="taxonomic scope" value="Bacteria"/>
</dbReference>
<proteinExistence type="inferred from homology"/>
<dbReference type="InterPro" id="IPR013762">
    <property type="entry name" value="Integrase-like_cat_sf"/>
</dbReference>
<dbReference type="SUPFAM" id="SSF56349">
    <property type="entry name" value="DNA breaking-rejoining enzymes"/>
    <property type="match status" value="1"/>
</dbReference>
<evidence type="ECO:0000256" key="2">
    <source>
        <dbReference type="ARBA" id="ARBA00022908"/>
    </source>
</evidence>
<evidence type="ECO:0000256" key="1">
    <source>
        <dbReference type="ARBA" id="ARBA00008857"/>
    </source>
</evidence>
<evidence type="ECO:0000313" key="8">
    <source>
        <dbReference type="EMBL" id="ADB38012.1"/>
    </source>
</evidence>
<dbReference type="RefSeq" id="WP_012926561.1">
    <property type="nucleotide sequence ID" value="NC_013730.1"/>
</dbReference>
<keyword evidence="2" id="KW-0229">DNA integration</keyword>
<dbReference type="PROSITE" id="PS51898">
    <property type="entry name" value="TYR_RECOMBINASE"/>
    <property type="match status" value="1"/>
</dbReference>
<keyword evidence="9" id="KW-1185">Reference proteome</keyword>
<dbReference type="InterPro" id="IPR038488">
    <property type="entry name" value="Integrase_DNA-bd_sf"/>
</dbReference>
<protein>
    <submittedName>
        <fullName evidence="8">Integrase family protein</fullName>
    </submittedName>
</protein>